<dbReference type="OrthoDB" id="415315at2759"/>
<keyword evidence="3 9" id="KW-0813">Transport</keyword>
<dbReference type="Pfam" id="PF00153">
    <property type="entry name" value="Mito_carr"/>
    <property type="match status" value="3"/>
</dbReference>
<keyword evidence="4 8" id="KW-0812">Transmembrane</keyword>
<keyword evidence="5" id="KW-0677">Repeat</keyword>
<feature type="compositionally biased region" description="Acidic residues" evidence="10">
    <location>
        <begin position="8"/>
        <end position="43"/>
    </location>
</feature>
<feature type="repeat" description="Solcar" evidence="8">
    <location>
        <begin position="132"/>
        <end position="214"/>
    </location>
</feature>
<dbReference type="AlphaFoldDB" id="A0A388JSB5"/>
<dbReference type="InterPro" id="IPR018108">
    <property type="entry name" value="MCP_transmembrane"/>
</dbReference>
<evidence type="ECO:0000256" key="6">
    <source>
        <dbReference type="ARBA" id="ARBA00022989"/>
    </source>
</evidence>
<accession>A0A388JSB5</accession>
<dbReference type="PANTHER" id="PTHR45667">
    <property type="entry name" value="S-ADENOSYLMETHIONINE MITOCHONDRIAL CARRIER PROTEIN"/>
    <property type="match status" value="1"/>
</dbReference>
<keyword evidence="12" id="KW-1185">Reference proteome</keyword>
<evidence type="ECO:0000256" key="7">
    <source>
        <dbReference type="ARBA" id="ARBA00023136"/>
    </source>
</evidence>
<feature type="repeat" description="Solcar" evidence="8">
    <location>
        <begin position="224"/>
        <end position="306"/>
    </location>
</feature>
<comment type="caution">
    <text evidence="11">The sequence shown here is derived from an EMBL/GenBank/DDBJ whole genome shotgun (WGS) entry which is preliminary data.</text>
</comment>
<comment type="similarity">
    <text evidence="2 9">Belongs to the mitochondrial carrier (TC 2.A.29) family.</text>
</comment>
<evidence type="ECO:0000256" key="1">
    <source>
        <dbReference type="ARBA" id="ARBA00004141"/>
    </source>
</evidence>
<dbReference type="GO" id="GO:0016020">
    <property type="term" value="C:membrane"/>
    <property type="evidence" value="ECO:0007669"/>
    <property type="project" value="UniProtKB-SubCell"/>
</dbReference>
<dbReference type="EMBL" id="BFEA01000012">
    <property type="protein sequence ID" value="GBG60612.1"/>
    <property type="molecule type" value="Genomic_DNA"/>
</dbReference>
<evidence type="ECO:0000256" key="9">
    <source>
        <dbReference type="RuleBase" id="RU000488"/>
    </source>
</evidence>
<comment type="subcellular location">
    <subcellularLocation>
        <location evidence="1">Membrane</location>
        <topology evidence="1">Multi-pass membrane protein</topology>
    </subcellularLocation>
</comment>
<proteinExistence type="inferred from homology"/>
<dbReference type="Proteomes" id="UP000265515">
    <property type="component" value="Unassembled WGS sequence"/>
</dbReference>
<reference evidence="11 12" key="1">
    <citation type="journal article" date="2018" name="Cell">
        <title>The Chara Genome: Secondary Complexity and Implications for Plant Terrestrialization.</title>
        <authorList>
            <person name="Nishiyama T."/>
            <person name="Sakayama H."/>
            <person name="Vries J.D."/>
            <person name="Buschmann H."/>
            <person name="Saint-Marcoux D."/>
            <person name="Ullrich K.K."/>
            <person name="Haas F.B."/>
            <person name="Vanderstraeten L."/>
            <person name="Becker D."/>
            <person name="Lang D."/>
            <person name="Vosolsobe S."/>
            <person name="Rombauts S."/>
            <person name="Wilhelmsson P.K.I."/>
            <person name="Janitza P."/>
            <person name="Kern R."/>
            <person name="Heyl A."/>
            <person name="Rumpler F."/>
            <person name="Villalobos L.I.A.C."/>
            <person name="Clay J.M."/>
            <person name="Skokan R."/>
            <person name="Toyoda A."/>
            <person name="Suzuki Y."/>
            <person name="Kagoshima H."/>
            <person name="Schijlen E."/>
            <person name="Tajeshwar N."/>
            <person name="Catarino B."/>
            <person name="Hetherington A.J."/>
            <person name="Saltykova A."/>
            <person name="Bonnot C."/>
            <person name="Breuninger H."/>
            <person name="Symeonidi A."/>
            <person name="Radhakrishnan G.V."/>
            <person name="Van Nieuwerburgh F."/>
            <person name="Deforce D."/>
            <person name="Chang C."/>
            <person name="Karol K.G."/>
            <person name="Hedrich R."/>
            <person name="Ulvskov P."/>
            <person name="Glockner G."/>
            <person name="Delwiche C.F."/>
            <person name="Petrasek J."/>
            <person name="Van de Peer Y."/>
            <person name="Friml J."/>
            <person name="Beilby M."/>
            <person name="Dolan L."/>
            <person name="Kohara Y."/>
            <person name="Sugano S."/>
            <person name="Fujiyama A."/>
            <person name="Delaux P.-M."/>
            <person name="Quint M."/>
            <person name="TheiBen G."/>
            <person name="Hagemann M."/>
            <person name="Harholt J."/>
            <person name="Dunand C."/>
            <person name="Zachgo S."/>
            <person name="Langdale J."/>
            <person name="Maumus F."/>
            <person name="Straeten D.V.D."/>
            <person name="Gould S.B."/>
            <person name="Rensing S.A."/>
        </authorList>
    </citation>
    <scope>NUCLEOTIDE SEQUENCE [LARGE SCALE GENOMIC DNA]</scope>
    <source>
        <strain evidence="11 12">S276</strain>
    </source>
</reference>
<dbReference type="Gramene" id="GBG60612">
    <property type="protein sequence ID" value="GBG60612"/>
    <property type="gene ID" value="CBR_g8633"/>
</dbReference>
<evidence type="ECO:0000256" key="3">
    <source>
        <dbReference type="ARBA" id="ARBA00022448"/>
    </source>
</evidence>
<dbReference type="Gene3D" id="1.50.40.10">
    <property type="entry name" value="Mitochondrial carrier domain"/>
    <property type="match status" value="1"/>
</dbReference>
<evidence type="ECO:0000256" key="10">
    <source>
        <dbReference type="SAM" id="MobiDB-lite"/>
    </source>
</evidence>
<evidence type="ECO:0000256" key="5">
    <source>
        <dbReference type="ARBA" id="ARBA00022737"/>
    </source>
</evidence>
<evidence type="ECO:0000313" key="11">
    <source>
        <dbReference type="EMBL" id="GBG60612.1"/>
    </source>
</evidence>
<dbReference type="InterPro" id="IPR023395">
    <property type="entry name" value="MCP_dom_sf"/>
</dbReference>
<feature type="region of interest" description="Disordered" evidence="10">
    <location>
        <begin position="1"/>
        <end position="44"/>
    </location>
</feature>
<dbReference type="SUPFAM" id="SSF103506">
    <property type="entry name" value="Mitochondrial carrier"/>
    <property type="match status" value="1"/>
</dbReference>
<keyword evidence="6" id="KW-1133">Transmembrane helix</keyword>
<keyword evidence="7 8" id="KW-0472">Membrane</keyword>
<evidence type="ECO:0000256" key="2">
    <source>
        <dbReference type="ARBA" id="ARBA00006375"/>
    </source>
</evidence>
<sequence length="358" mass="39540">MIKQLSALEEEGEEEEKEEEGEAAAELEAEGEAAAEAEAEGEEEKLAPLLKEAVDEESSTPLPLFFDSSSLSANRIVAGTIARTLSQMFGHPVDTIKTRLQVKDPPKQLRKWKTNAAQKSIDTKQKLEKWLPPSVVHIASATIGTFASSLVRVPADTVKHRVQAYLHPNSFDALHTLVTSKGVRELYVGFGSTLMRDVPEIAIQFWAYEKMRVFVDKRRNGRKLTTPEHLALGAIAGAIAATCTMPLDLVKTRQQCGMRINVHSILLGVLAEKGFPGLFAGLPFRVIHVSLMSSVFFGLFEYCKMITGGNPIGAVRGLCTESSKVLKPERAGGERRMLWKSLSRQTERIDNHQLVYTQ</sequence>
<evidence type="ECO:0000256" key="8">
    <source>
        <dbReference type="PROSITE-ProRule" id="PRU00282"/>
    </source>
</evidence>
<evidence type="ECO:0008006" key="13">
    <source>
        <dbReference type="Google" id="ProtNLM"/>
    </source>
</evidence>
<evidence type="ECO:0000313" key="12">
    <source>
        <dbReference type="Proteomes" id="UP000265515"/>
    </source>
</evidence>
<dbReference type="PROSITE" id="PS50920">
    <property type="entry name" value="SOLCAR"/>
    <property type="match status" value="2"/>
</dbReference>
<evidence type="ECO:0000256" key="4">
    <source>
        <dbReference type="ARBA" id="ARBA00022692"/>
    </source>
</evidence>
<protein>
    <recommendedName>
        <fullName evidence="13">Mitochondrial carrier protein</fullName>
    </recommendedName>
</protein>
<name>A0A388JSB5_CHABU</name>
<organism evidence="11 12">
    <name type="scientific">Chara braunii</name>
    <name type="common">Braun's stonewort</name>
    <dbReference type="NCBI Taxonomy" id="69332"/>
    <lineage>
        <taxon>Eukaryota</taxon>
        <taxon>Viridiplantae</taxon>
        <taxon>Streptophyta</taxon>
        <taxon>Charophyceae</taxon>
        <taxon>Charales</taxon>
        <taxon>Characeae</taxon>
        <taxon>Chara</taxon>
    </lineage>
</organism>
<gene>
    <name evidence="11" type="ORF">CBR_g8633</name>
</gene>